<evidence type="ECO:0000256" key="2">
    <source>
        <dbReference type="SAM" id="Phobius"/>
    </source>
</evidence>
<dbReference type="EnsemblMetazoa" id="XM_019898096.1">
    <property type="protein sequence ID" value="XP_019753655.1"/>
    <property type="gene ID" value="LOC109532946"/>
</dbReference>
<name>A0AAR5NXZ7_DENPD</name>
<dbReference type="InterPro" id="IPR050188">
    <property type="entry name" value="RluA_PseudoU_synthase"/>
</dbReference>
<reference evidence="5" key="1">
    <citation type="journal article" date="2013" name="Genome Biol.">
        <title>Draft genome of the mountain pine beetle, Dendroctonus ponderosae Hopkins, a major forest pest.</title>
        <authorList>
            <person name="Keeling C.I."/>
            <person name="Yuen M.M."/>
            <person name="Liao N.Y."/>
            <person name="Docking T.R."/>
            <person name="Chan S.K."/>
            <person name="Taylor G.A."/>
            <person name="Palmquist D.L."/>
            <person name="Jackman S.D."/>
            <person name="Nguyen A."/>
            <person name="Li M."/>
            <person name="Henderson H."/>
            <person name="Janes J.K."/>
            <person name="Zhao Y."/>
            <person name="Pandoh P."/>
            <person name="Moore R."/>
            <person name="Sperling F.A."/>
            <person name="Huber D.P."/>
            <person name="Birol I."/>
            <person name="Jones S.J."/>
            <person name="Bohlmann J."/>
        </authorList>
    </citation>
    <scope>NUCLEOTIDE SEQUENCE</scope>
</reference>
<dbReference type="GO" id="GO:0003723">
    <property type="term" value="F:RNA binding"/>
    <property type="evidence" value="ECO:0007669"/>
    <property type="project" value="InterPro"/>
</dbReference>
<feature type="transmembrane region" description="Helical" evidence="2">
    <location>
        <begin position="12"/>
        <end position="29"/>
    </location>
</feature>
<dbReference type="Gene3D" id="3.30.2350.10">
    <property type="entry name" value="Pseudouridine synthase"/>
    <property type="match status" value="1"/>
</dbReference>
<dbReference type="AlphaFoldDB" id="A0AAR5NXZ7"/>
<dbReference type="Pfam" id="PF00849">
    <property type="entry name" value="PseudoU_synth_2"/>
    <property type="match status" value="1"/>
</dbReference>
<feature type="domain" description="Pseudouridine synthase RsuA/RluA-like" evidence="3">
    <location>
        <begin position="71"/>
        <end position="235"/>
    </location>
</feature>
<dbReference type="KEGG" id="dpa:109532946"/>
<evidence type="ECO:0000313" key="5">
    <source>
        <dbReference type="Proteomes" id="UP000019118"/>
    </source>
</evidence>
<dbReference type="RefSeq" id="XP_019753655.1">
    <property type="nucleotide sequence ID" value="XM_019898096.1"/>
</dbReference>
<evidence type="ECO:0000259" key="3">
    <source>
        <dbReference type="Pfam" id="PF00849"/>
    </source>
</evidence>
<evidence type="ECO:0000256" key="1">
    <source>
        <dbReference type="ARBA" id="ARBA00010876"/>
    </source>
</evidence>
<dbReference type="Proteomes" id="UP000019118">
    <property type="component" value="Unassembled WGS sequence"/>
</dbReference>
<dbReference type="CDD" id="cd02869">
    <property type="entry name" value="PseudoU_synth_RluA_like"/>
    <property type="match status" value="1"/>
</dbReference>
<keyword evidence="2" id="KW-1133">Transmembrane helix</keyword>
<evidence type="ECO:0000313" key="4">
    <source>
        <dbReference type="EnsemblMetazoa" id="XP_019753655.1"/>
    </source>
</evidence>
<protein>
    <recommendedName>
        <fullName evidence="3">Pseudouridine synthase RsuA/RluA-like domain-containing protein</fullName>
    </recommendedName>
</protein>
<dbReference type="SUPFAM" id="SSF55120">
    <property type="entry name" value="Pseudouridine synthase"/>
    <property type="match status" value="1"/>
</dbReference>
<dbReference type="PANTHER" id="PTHR21600">
    <property type="entry name" value="MITOCHONDRIAL RNA PSEUDOURIDINE SYNTHASE"/>
    <property type="match status" value="1"/>
</dbReference>
<dbReference type="InterPro" id="IPR020103">
    <property type="entry name" value="PsdUridine_synth_cat_dom_sf"/>
</dbReference>
<comment type="similarity">
    <text evidence="1">Belongs to the pseudouridine synthase RluA family.</text>
</comment>
<dbReference type="InterPro" id="IPR006145">
    <property type="entry name" value="PsdUridine_synth_RsuA/RluA"/>
</dbReference>
<keyword evidence="2" id="KW-0472">Membrane</keyword>
<reference evidence="4" key="2">
    <citation type="submission" date="2024-08" db="UniProtKB">
        <authorList>
            <consortium name="EnsemblMetazoa"/>
        </authorList>
    </citation>
    <scope>IDENTIFICATION</scope>
</reference>
<proteinExistence type="inferred from homology"/>
<sequence>MWRTLSATSQVAAPVHNLFTPIVFSVYIFKVRPQMIFTFSFVILHTLVAKVFEALRSKSQGECRIIYCSENYIIVDKEPDLKINSNNKNERTLQTFLKSKCPAVAKKKLFHEYYFPHRLDYPTSGIICIPKNEKACRAVAKAFSERDTKKYYIAIVRGIFSADLVDINLPIGDDAREVAIHKMCTDNVVFCRNPRNAQTVITVLDEGIFANYPATKILCRIITGRRHQIRVHCSHLGHTIVGDYTYSNRKDVQPPRMYLHCIRLIVPVTIEKIDVSTSDAFTQVKFWTKEKMVQDLSSAYNTIDQYINSL</sequence>
<organism evidence="4 5">
    <name type="scientific">Dendroctonus ponderosae</name>
    <name type="common">Mountain pine beetle</name>
    <dbReference type="NCBI Taxonomy" id="77166"/>
    <lineage>
        <taxon>Eukaryota</taxon>
        <taxon>Metazoa</taxon>
        <taxon>Ecdysozoa</taxon>
        <taxon>Arthropoda</taxon>
        <taxon>Hexapoda</taxon>
        <taxon>Insecta</taxon>
        <taxon>Pterygota</taxon>
        <taxon>Neoptera</taxon>
        <taxon>Endopterygota</taxon>
        <taxon>Coleoptera</taxon>
        <taxon>Polyphaga</taxon>
        <taxon>Cucujiformia</taxon>
        <taxon>Curculionidae</taxon>
        <taxon>Scolytinae</taxon>
        <taxon>Dendroctonus</taxon>
    </lineage>
</organism>
<keyword evidence="2" id="KW-0812">Transmembrane</keyword>
<dbReference type="GO" id="GO:0009982">
    <property type="term" value="F:pseudouridine synthase activity"/>
    <property type="evidence" value="ECO:0007669"/>
    <property type="project" value="InterPro"/>
</dbReference>
<dbReference type="GeneID" id="109532946"/>
<dbReference type="PANTHER" id="PTHR21600:SF87">
    <property type="entry name" value="RNA PSEUDOURIDYLATE SYNTHASE DOMAIN-CONTAINING PROTEIN 1"/>
    <property type="match status" value="1"/>
</dbReference>
<dbReference type="GO" id="GO:0000455">
    <property type="term" value="P:enzyme-directed rRNA pseudouridine synthesis"/>
    <property type="evidence" value="ECO:0007669"/>
    <property type="project" value="TreeGrafter"/>
</dbReference>
<keyword evidence="5" id="KW-1185">Reference proteome</keyword>
<accession>A0AAR5NXZ7</accession>